<dbReference type="Pfam" id="PF02518">
    <property type="entry name" value="HATPase_c"/>
    <property type="match status" value="1"/>
</dbReference>
<protein>
    <recommendedName>
        <fullName evidence="2">histidine kinase</fullName>
        <ecNumber evidence="2">2.7.13.3</ecNumber>
    </recommendedName>
</protein>
<evidence type="ECO:0000256" key="4">
    <source>
        <dbReference type="ARBA" id="ARBA00022777"/>
    </source>
</evidence>
<evidence type="ECO:0000256" key="3">
    <source>
        <dbReference type="ARBA" id="ARBA00022553"/>
    </source>
</evidence>
<dbReference type="Proteomes" id="UP000821656">
    <property type="component" value="Unassembled WGS sequence"/>
</dbReference>
<evidence type="ECO:0000256" key="1">
    <source>
        <dbReference type="ARBA" id="ARBA00000085"/>
    </source>
</evidence>
<feature type="coiled-coil region" evidence="6">
    <location>
        <begin position="251"/>
        <end position="278"/>
    </location>
</feature>
<dbReference type="SMART" id="SM00387">
    <property type="entry name" value="HATPase_c"/>
    <property type="match status" value="1"/>
</dbReference>
<dbReference type="SUPFAM" id="SSF47384">
    <property type="entry name" value="Homodimeric domain of signal transducing histidine kinase"/>
    <property type="match status" value="1"/>
</dbReference>
<feature type="transmembrane region" description="Helical" evidence="7">
    <location>
        <begin position="139"/>
        <end position="157"/>
    </location>
</feature>
<feature type="transmembrane region" description="Helical" evidence="7">
    <location>
        <begin position="41"/>
        <end position="62"/>
    </location>
</feature>
<evidence type="ECO:0000313" key="11">
    <source>
        <dbReference type="EMBL" id="NRV08237.1"/>
    </source>
</evidence>
<dbReference type="CDD" id="cd00082">
    <property type="entry name" value="HisKA"/>
    <property type="match status" value="1"/>
</dbReference>
<dbReference type="Pfam" id="PF00512">
    <property type="entry name" value="HisKA"/>
    <property type="match status" value="1"/>
</dbReference>
<keyword evidence="7" id="KW-0812">Transmembrane</keyword>
<evidence type="ECO:0000313" key="12">
    <source>
        <dbReference type="Proteomes" id="UP000031866"/>
    </source>
</evidence>
<keyword evidence="7" id="KW-0472">Membrane</keyword>
<evidence type="ECO:0000313" key="10">
    <source>
        <dbReference type="EMBL" id="MBF7807328.1"/>
    </source>
</evidence>
<dbReference type="InterPro" id="IPR000014">
    <property type="entry name" value="PAS"/>
</dbReference>
<reference evidence="11" key="3">
    <citation type="submission" date="2020-05" db="EMBL/GenBank/DDBJ databases">
        <title>Genomic insights into acetone-butanol-ethanol (ABE) fermentation by sequencing solventogenic clostridia strains.</title>
        <authorList>
            <person name="Brown S."/>
        </authorList>
    </citation>
    <scope>NUCLEOTIDE SEQUENCE</scope>
    <source>
        <strain evidence="11">DJ126</strain>
    </source>
</reference>
<keyword evidence="4 9" id="KW-0808">Transferase</keyword>
<dbReference type="STRING" id="1520.LF65_00889"/>
<evidence type="ECO:0000313" key="9">
    <source>
        <dbReference type="EMBL" id="AJG97512.1"/>
    </source>
</evidence>
<reference evidence="10" key="4">
    <citation type="submission" date="2020-11" db="EMBL/GenBank/DDBJ databases">
        <authorList>
            <person name="Thieme N."/>
            <person name="Liebl W."/>
            <person name="Zverlov V."/>
        </authorList>
    </citation>
    <scope>NUCLEOTIDE SEQUENCE</scope>
    <source>
        <strain evidence="10">NT08</strain>
    </source>
</reference>
<dbReference type="EMBL" id="JABSXK010000001">
    <property type="protein sequence ID" value="NRV08237.1"/>
    <property type="molecule type" value="Genomic_DNA"/>
</dbReference>
<evidence type="ECO:0000256" key="2">
    <source>
        <dbReference type="ARBA" id="ARBA00012438"/>
    </source>
</evidence>
<dbReference type="PANTHER" id="PTHR43547">
    <property type="entry name" value="TWO-COMPONENT HISTIDINE KINASE"/>
    <property type="match status" value="1"/>
</dbReference>
<dbReference type="InterPro" id="IPR003594">
    <property type="entry name" value="HATPase_dom"/>
</dbReference>
<keyword evidence="6" id="KW-0175">Coiled coil</keyword>
<feature type="transmembrane region" description="Helical" evidence="7">
    <location>
        <begin position="74"/>
        <end position="96"/>
    </location>
</feature>
<proteinExistence type="predicted"/>
<dbReference type="SUPFAM" id="SSF55785">
    <property type="entry name" value="PYP-like sensor domain (PAS domain)"/>
    <property type="match status" value="1"/>
</dbReference>
<name>A0A0B5QHS0_CLOBE</name>
<organism evidence="9 12">
    <name type="scientific">Clostridium beijerinckii</name>
    <name type="common">Clostridium MP</name>
    <dbReference type="NCBI Taxonomy" id="1520"/>
    <lineage>
        <taxon>Bacteria</taxon>
        <taxon>Bacillati</taxon>
        <taxon>Bacillota</taxon>
        <taxon>Clostridia</taxon>
        <taxon>Eubacteriales</taxon>
        <taxon>Clostridiaceae</taxon>
        <taxon>Clostridium</taxon>
    </lineage>
</organism>
<reference evidence="9" key="2">
    <citation type="submission" date="2016-02" db="EMBL/GenBank/DDBJ databases">
        <title>Genome sequence of Clostridium beijerinckii strain 59B.</title>
        <authorList>
            <person name="Little G.T."/>
            <person name="Minton N.P."/>
        </authorList>
    </citation>
    <scope>NUCLEOTIDE SEQUENCE</scope>
    <source>
        <strain evidence="9">NCIMB 14988</strain>
    </source>
</reference>
<dbReference type="InterPro" id="IPR004358">
    <property type="entry name" value="Sig_transdc_His_kin-like_C"/>
</dbReference>
<feature type="transmembrane region" description="Helical" evidence="7">
    <location>
        <begin position="229"/>
        <end position="247"/>
    </location>
</feature>
<dbReference type="KEGG" id="cbei:LF65_00889"/>
<gene>
    <name evidence="11" type="ORF">DFH45_001200</name>
    <name evidence="10" type="ORF">IS491_01070</name>
    <name evidence="9" type="ORF">LF65_00889</name>
</gene>
<evidence type="ECO:0000256" key="7">
    <source>
        <dbReference type="SAM" id="Phobius"/>
    </source>
</evidence>
<dbReference type="SMART" id="SM00388">
    <property type="entry name" value="HisKA"/>
    <property type="match status" value="1"/>
</dbReference>
<keyword evidence="4 9" id="KW-0418">Kinase</keyword>
<dbReference type="InterPro" id="IPR036097">
    <property type="entry name" value="HisK_dim/P_sf"/>
</dbReference>
<dbReference type="RefSeq" id="WP_011968151.1">
    <property type="nucleotide sequence ID" value="NZ_CP010086.2"/>
</dbReference>
<keyword evidence="7" id="KW-1133">Transmembrane helix</keyword>
<dbReference type="Gene3D" id="3.30.565.10">
    <property type="entry name" value="Histidine kinase-like ATPase, C-terminal domain"/>
    <property type="match status" value="1"/>
</dbReference>
<evidence type="ECO:0000256" key="6">
    <source>
        <dbReference type="SAM" id="Coils"/>
    </source>
</evidence>
<dbReference type="Proteomes" id="UP000631418">
    <property type="component" value="Unassembled WGS sequence"/>
</dbReference>
<dbReference type="EC" id="2.7.13.3" evidence="2"/>
<dbReference type="SUPFAM" id="SSF55874">
    <property type="entry name" value="ATPase domain of HSP90 chaperone/DNA topoisomerase II/histidine kinase"/>
    <property type="match status" value="1"/>
</dbReference>
<dbReference type="InterPro" id="IPR036890">
    <property type="entry name" value="HATPase_C_sf"/>
</dbReference>
<dbReference type="Gene3D" id="3.30.450.20">
    <property type="entry name" value="PAS domain"/>
    <property type="match status" value="1"/>
</dbReference>
<dbReference type="PANTHER" id="PTHR43547:SF2">
    <property type="entry name" value="HYBRID SIGNAL TRANSDUCTION HISTIDINE KINASE C"/>
    <property type="match status" value="1"/>
</dbReference>
<dbReference type="OrthoDB" id="9813394at2"/>
<dbReference type="InterPro" id="IPR003661">
    <property type="entry name" value="HisK_dim/P_dom"/>
</dbReference>
<feature type="domain" description="Histidine kinase" evidence="8">
    <location>
        <begin position="417"/>
        <end position="636"/>
    </location>
</feature>
<sequence>MEKYKRLSNDFVMSKSIIIYIYMISIFLYFILKFIVNDASVHIPLIFRIYYITLSIILFVLLKQVRRFYKRYVSKIIIIFFSLMIFISSFGFIMKIYDANSLIEIKNYINLSRESILLIETFASYVLTEYYLERRKLKIESYGILILIITCTLLSYFSNLTILFVKIIYTVIEIPAFIKIVMNLKKSNYLREHGWSIIKVYISSTVLIFLINIYAFNNGQYIKDALIEVIHFANFTMLWNFIISRLVKDPYKALSRSLNDKNGELDELNHEIELGNAKLESSINLLRSKEYLYSTLFRFMPHPIIILNADNDRILFVNKQFLKISGISKKREIINKKISNYIDFVNNNAENKDYDAILYIGNQKKFIKAEFLPYYENVSWKLLLIKDRTSKVLVDEIRKEVENKQIEESIRREFLSNISHDLKTPINVIYSAMQVEKIYVEKQDFDILKKYNDISKQNCISLIKLTNNLIDNSKINSHYLTPRLENMNIVEVIEDNVMSLVEYVKLNNIDLIFDTNTEECYLDIDREFMYRIILNLVSNAVKFTKDGGQICVVVNESDDKVNISVKDNGIGIDEEFIYEAFNRYSIGGNCNPDRKSGTGIGLFVVKQLIELQGGKIEIKRNNNLGTTVSIEFRKGI</sequence>
<dbReference type="PRINTS" id="PR00344">
    <property type="entry name" value="BCTRLSENSOR"/>
</dbReference>
<dbReference type="Gene3D" id="1.10.287.130">
    <property type="match status" value="1"/>
</dbReference>
<evidence type="ECO:0000259" key="8">
    <source>
        <dbReference type="PROSITE" id="PS50109"/>
    </source>
</evidence>
<dbReference type="EMBL" id="CP010086">
    <property type="protein sequence ID" value="AJG97512.1"/>
    <property type="molecule type" value="Genomic_DNA"/>
</dbReference>
<accession>A0A0B5QHS0</accession>
<dbReference type="EMBL" id="JADOEF010000001">
    <property type="protein sequence ID" value="MBF7807328.1"/>
    <property type="molecule type" value="Genomic_DNA"/>
</dbReference>
<dbReference type="Pfam" id="PF13188">
    <property type="entry name" value="PAS_8"/>
    <property type="match status" value="1"/>
</dbReference>
<dbReference type="GO" id="GO:0000155">
    <property type="term" value="F:phosphorelay sensor kinase activity"/>
    <property type="evidence" value="ECO:0007669"/>
    <property type="project" value="InterPro"/>
</dbReference>
<comment type="catalytic activity">
    <reaction evidence="1">
        <text>ATP + protein L-histidine = ADP + protein N-phospho-L-histidine.</text>
        <dbReference type="EC" id="2.7.13.3"/>
    </reaction>
</comment>
<keyword evidence="3" id="KW-0597">Phosphoprotein</keyword>
<dbReference type="InterPro" id="IPR035965">
    <property type="entry name" value="PAS-like_dom_sf"/>
</dbReference>
<keyword evidence="5" id="KW-0902">Two-component regulatory system</keyword>
<evidence type="ECO:0000256" key="5">
    <source>
        <dbReference type="ARBA" id="ARBA00023012"/>
    </source>
</evidence>
<dbReference type="InterPro" id="IPR005467">
    <property type="entry name" value="His_kinase_dom"/>
</dbReference>
<dbReference type="PROSITE" id="PS50109">
    <property type="entry name" value="HIS_KIN"/>
    <property type="match status" value="1"/>
</dbReference>
<reference evidence="12" key="1">
    <citation type="submission" date="2014-12" db="EMBL/GenBank/DDBJ databases">
        <title>Genome sequence of Clostridium beijerinckii strain 59B.</title>
        <authorList>
            <person name="Little G.T."/>
            <person name="Minton N.P."/>
        </authorList>
    </citation>
    <scope>NUCLEOTIDE SEQUENCE [LARGE SCALE GENOMIC DNA]</scope>
    <source>
        <strain evidence="12">59B</strain>
    </source>
</reference>
<dbReference type="AlphaFoldDB" id="A0A0B5QHS0"/>
<feature type="transmembrane region" description="Helical" evidence="7">
    <location>
        <begin position="12"/>
        <end position="35"/>
    </location>
</feature>
<dbReference type="Proteomes" id="UP000031866">
    <property type="component" value="Chromosome"/>
</dbReference>
<feature type="transmembrane region" description="Helical" evidence="7">
    <location>
        <begin position="163"/>
        <end position="182"/>
    </location>
</feature>
<feature type="transmembrane region" description="Helical" evidence="7">
    <location>
        <begin position="194"/>
        <end position="217"/>
    </location>
</feature>